<dbReference type="AlphaFoldDB" id="A0A843SLB9"/>
<organism evidence="2 3">
    <name type="scientific">Rugamonas rivuli</name>
    <dbReference type="NCBI Taxonomy" id="2743358"/>
    <lineage>
        <taxon>Bacteria</taxon>
        <taxon>Pseudomonadati</taxon>
        <taxon>Pseudomonadota</taxon>
        <taxon>Betaproteobacteria</taxon>
        <taxon>Burkholderiales</taxon>
        <taxon>Oxalobacteraceae</taxon>
        <taxon>Telluria group</taxon>
        <taxon>Rugamonas</taxon>
    </lineage>
</organism>
<evidence type="ECO:0000256" key="1">
    <source>
        <dbReference type="SAM" id="MobiDB-lite"/>
    </source>
</evidence>
<evidence type="ECO:0000313" key="2">
    <source>
        <dbReference type="EMBL" id="MQA22714.1"/>
    </source>
</evidence>
<reference evidence="2 3" key="1">
    <citation type="submission" date="2019-10" db="EMBL/GenBank/DDBJ databases">
        <title>Two novel species isolated from a subtropical stream in China.</title>
        <authorList>
            <person name="Lu H."/>
        </authorList>
    </citation>
    <scope>NUCLEOTIDE SEQUENCE [LARGE SCALE GENOMIC DNA]</scope>
    <source>
        <strain evidence="2 3">FT103W</strain>
    </source>
</reference>
<dbReference type="EMBL" id="WHUF01000007">
    <property type="protein sequence ID" value="MQA22714.1"/>
    <property type="molecule type" value="Genomic_DNA"/>
</dbReference>
<feature type="region of interest" description="Disordered" evidence="1">
    <location>
        <begin position="68"/>
        <end position="90"/>
    </location>
</feature>
<comment type="caution">
    <text evidence="2">The sequence shown here is derived from an EMBL/GenBank/DDBJ whole genome shotgun (WGS) entry which is preliminary data.</text>
</comment>
<feature type="region of interest" description="Disordered" evidence="1">
    <location>
        <begin position="102"/>
        <end position="155"/>
    </location>
</feature>
<dbReference type="RefSeq" id="WP_152808114.1">
    <property type="nucleotide sequence ID" value="NZ_WHUF01000007.1"/>
</dbReference>
<proteinExistence type="predicted"/>
<evidence type="ECO:0000313" key="3">
    <source>
        <dbReference type="Proteomes" id="UP000444318"/>
    </source>
</evidence>
<gene>
    <name evidence="2" type="ORF">GEV01_24645</name>
</gene>
<protein>
    <submittedName>
        <fullName evidence="2">Uncharacterized protein</fullName>
    </submittedName>
</protein>
<dbReference type="Proteomes" id="UP000444318">
    <property type="component" value="Unassembled WGS sequence"/>
</dbReference>
<accession>A0A843SLB9</accession>
<keyword evidence="3" id="KW-1185">Reference proteome</keyword>
<feature type="compositionally biased region" description="Pro residues" evidence="1">
    <location>
        <begin position="104"/>
        <end position="117"/>
    </location>
</feature>
<name>A0A843SLB9_9BURK</name>
<sequence>MMKIVPDRNQDLYLNFTLELVLIMRILDAKDIAAVAGGAYGVDQTMCPPGYGVATTTSSSSAVLKPNASGSVGMDGNVPKGSVTLSPGTTTTTYTVTTACVPNIQPPPPPPPPPPAPVVVVVVVNNGGGGPDEKPSYGGGHEPGQGTHPEEEDGG</sequence>